<evidence type="ECO:0000313" key="3">
    <source>
        <dbReference type="Proteomes" id="UP000027002"/>
    </source>
</evidence>
<dbReference type="InterPro" id="IPR021054">
    <property type="entry name" value="Cell_wall_mannoprotein_1"/>
</dbReference>
<evidence type="ECO:0000256" key="1">
    <source>
        <dbReference type="SAM" id="SignalP"/>
    </source>
</evidence>
<dbReference type="Pfam" id="PF12296">
    <property type="entry name" value="HsbA"/>
    <property type="match status" value="1"/>
</dbReference>
<dbReference type="AlphaFoldDB" id="A0A8E5MIG9"/>
<organism evidence="2 3">
    <name type="scientific">Ustilaginoidea virens</name>
    <name type="common">Rice false smut fungus</name>
    <name type="synonym">Villosiclava virens</name>
    <dbReference type="NCBI Taxonomy" id="1159556"/>
    <lineage>
        <taxon>Eukaryota</taxon>
        <taxon>Fungi</taxon>
        <taxon>Dikarya</taxon>
        <taxon>Ascomycota</taxon>
        <taxon>Pezizomycotina</taxon>
        <taxon>Sordariomycetes</taxon>
        <taxon>Hypocreomycetidae</taxon>
        <taxon>Hypocreales</taxon>
        <taxon>Clavicipitaceae</taxon>
        <taxon>Ustilaginoidea</taxon>
    </lineage>
</organism>
<feature type="signal peptide" evidence="1">
    <location>
        <begin position="1"/>
        <end position="43"/>
    </location>
</feature>
<gene>
    <name evidence="2" type="ORF">UV8b_04813</name>
</gene>
<dbReference type="RefSeq" id="XP_042998245.1">
    <property type="nucleotide sequence ID" value="XM_043142311.1"/>
</dbReference>
<keyword evidence="3" id="KW-1185">Reference proteome</keyword>
<name>A0A8E5MIG9_USTVR</name>
<evidence type="ECO:0000313" key="2">
    <source>
        <dbReference type="EMBL" id="QUC20572.1"/>
    </source>
</evidence>
<feature type="chain" id="PRO_5034523853" evidence="1">
    <location>
        <begin position="44"/>
        <end position="214"/>
    </location>
</feature>
<accession>A0A8E5MIG9</accession>
<sequence length="214" mass="23712">MKKLIRATASDLSARYTANPAPGTCVTMRFLLPLLALFLAVNAEGRTPTRDVMYALNADGRTTRRDIRDVFSLLDIFAADIQLVEPGSKGIAQALQLQVDGVNLHRSLIMGANSAREVHRFGWPSSLKIGIAVIMLVPKHRKTLEILCEKRDVLGDFSALVLSSLYQLKQDTNDLSVALLDNLTIFERIIAPIFMKKFNNHFDKAIKVYGGNVS</sequence>
<protein>
    <submittedName>
        <fullName evidence="2">Uncharacterized protein</fullName>
    </submittedName>
</protein>
<dbReference type="OrthoDB" id="3485059at2759"/>
<proteinExistence type="predicted"/>
<dbReference type="GeneID" id="66065591"/>
<keyword evidence="1" id="KW-0732">Signal</keyword>
<dbReference type="KEGG" id="uvi:66065591"/>
<reference evidence="2" key="1">
    <citation type="submission" date="2020-03" db="EMBL/GenBank/DDBJ databases">
        <title>A mixture of massive structural variations and highly conserved coding sequences in Ustilaginoidea virens genome.</title>
        <authorList>
            <person name="Zhang K."/>
            <person name="Zhao Z."/>
            <person name="Zhang Z."/>
            <person name="Li Y."/>
            <person name="Hsiang T."/>
            <person name="Sun W."/>
        </authorList>
    </citation>
    <scope>NUCLEOTIDE SEQUENCE</scope>
    <source>
        <strain evidence="2">UV-8b</strain>
    </source>
</reference>
<dbReference type="EMBL" id="CP072756">
    <property type="protein sequence ID" value="QUC20572.1"/>
    <property type="molecule type" value="Genomic_DNA"/>
</dbReference>
<dbReference type="Gene3D" id="1.20.1280.140">
    <property type="match status" value="1"/>
</dbReference>
<dbReference type="Proteomes" id="UP000027002">
    <property type="component" value="Chromosome 4"/>
</dbReference>